<reference evidence="1" key="1">
    <citation type="submission" date="2021-01" db="EMBL/GenBank/DDBJ databases">
        <authorList>
            <consortium name="Genoscope - CEA"/>
            <person name="William W."/>
        </authorList>
    </citation>
    <scope>NUCLEOTIDE SEQUENCE</scope>
</reference>
<evidence type="ECO:0000313" key="1">
    <source>
        <dbReference type="EMBL" id="CAD8181765.1"/>
    </source>
</evidence>
<dbReference type="EMBL" id="CAJJDP010000076">
    <property type="protein sequence ID" value="CAD8181765.1"/>
    <property type="molecule type" value="Genomic_DNA"/>
</dbReference>
<dbReference type="AlphaFoldDB" id="A0A8S1W0I0"/>
<sequence length="82" mass="9893">MIRISYCTSEPKFIIEARNLAMEIFREFKGNIIKSQIHHQSKNIQVVLYQETKNIELWSYLRDSPQDYTKIFPLIANYIQRQ</sequence>
<dbReference type="Proteomes" id="UP000683925">
    <property type="component" value="Unassembled WGS sequence"/>
</dbReference>
<name>A0A8S1W0I0_PAROT</name>
<gene>
    <name evidence="1" type="ORF">POCTA_138.1.T0770211</name>
</gene>
<keyword evidence="2" id="KW-1185">Reference proteome</keyword>
<protein>
    <submittedName>
        <fullName evidence="1">Uncharacterized protein</fullName>
    </submittedName>
</protein>
<comment type="caution">
    <text evidence="1">The sequence shown here is derived from an EMBL/GenBank/DDBJ whole genome shotgun (WGS) entry which is preliminary data.</text>
</comment>
<evidence type="ECO:0000313" key="2">
    <source>
        <dbReference type="Proteomes" id="UP000683925"/>
    </source>
</evidence>
<accession>A0A8S1W0I0</accession>
<organism evidence="1 2">
    <name type="scientific">Paramecium octaurelia</name>
    <dbReference type="NCBI Taxonomy" id="43137"/>
    <lineage>
        <taxon>Eukaryota</taxon>
        <taxon>Sar</taxon>
        <taxon>Alveolata</taxon>
        <taxon>Ciliophora</taxon>
        <taxon>Intramacronucleata</taxon>
        <taxon>Oligohymenophorea</taxon>
        <taxon>Peniculida</taxon>
        <taxon>Parameciidae</taxon>
        <taxon>Paramecium</taxon>
    </lineage>
</organism>
<proteinExistence type="predicted"/>